<dbReference type="Gene3D" id="3.40.50.1820">
    <property type="entry name" value="alpha/beta hydrolase"/>
    <property type="match status" value="1"/>
</dbReference>
<dbReference type="InterPro" id="IPR029058">
    <property type="entry name" value="AB_hydrolase_fold"/>
</dbReference>
<keyword evidence="1" id="KW-0378">Hydrolase</keyword>
<gene>
    <name evidence="1" type="ORF">A6302_04080</name>
</gene>
<dbReference type="SUPFAM" id="SSF53474">
    <property type="entry name" value="alpha/beta-Hydrolases"/>
    <property type="match status" value="1"/>
</dbReference>
<comment type="caution">
    <text evidence="1">The sequence shown here is derived from an EMBL/GenBank/DDBJ whole genome shotgun (WGS) entry which is preliminary data.</text>
</comment>
<dbReference type="GO" id="GO:0016787">
    <property type="term" value="F:hydrolase activity"/>
    <property type="evidence" value="ECO:0007669"/>
    <property type="project" value="UniProtKB-KW"/>
</dbReference>
<reference evidence="1 2" key="1">
    <citation type="submission" date="2016-07" db="EMBL/GenBank/DDBJ databases">
        <title>Draft Genome Sequence of Methylobrevis pamukkalensis PK2.</title>
        <authorList>
            <person name="Vasilenko O.V."/>
            <person name="Doronina N.V."/>
            <person name="Shmareva M.N."/>
            <person name="Tarlachkov S.V."/>
            <person name="Mustakhimov I."/>
            <person name="Trotsenko Y.A."/>
        </authorList>
    </citation>
    <scope>NUCLEOTIDE SEQUENCE [LARGE SCALE GENOMIC DNA]</scope>
    <source>
        <strain evidence="1 2">PK2</strain>
    </source>
</reference>
<protein>
    <submittedName>
        <fullName evidence="1">Alpha/beta hydrolase family protein</fullName>
    </submittedName>
</protein>
<keyword evidence="2" id="KW-1185">Reference proteome</keyword>
<dbReference type="PATRIC" id="fig|1439726.3.peg.4313"/>
<dbReference type="InterPro" id="IPR010662">
    <property type="entry name" value="RBBP9/YdeN"/>
</dbReference>
<proteinExistence type="predicted"/>
<dbReference type="Proteomes" id="UP000094622">
    <property type="component" value="Unassembled WGS sequence"/>
</dbReference>
<evidence type="ECO:0000313" key="2">
    <source>
        <dbReference type="Proteomes" id="UP000094622"/>
    </source>
</evidence>
<dbReference type="Pfam" id="PF06821">
    <property type="entry name" value="Ser_hydrolase"/>
    <property type="match status" value="1"/>
</dbReference>
<dbReference type="EMBL" id="MCRJ01000152">
    <property type="protein sequence ID" value="ODN68626.1"/>
    <property type="molecule type" value="Genomic_DNA"/>
</dbReference>
<organism evidence="1 2">
    <name type="scientific">Methylobrevis pamukkalensis</name>
    <dbReference type="NCBI Taxonomy" id="1439726"/>
    <lineage>
        <taxon>Bacteria</taxon>
        <taxon>Pseudomonadati</taxon>
        <taxon>Pseudomonadota</taxon>
        <taxon>Alphaproteobacteria</taxon>
        <taxon>Hyphomicrobiales</taxon>
        <taxon>Pleomorphomonadaceae</taxon>
        <taxon>Methylobrevis</taxon>
    </lineage>
</organism>
<dbReference type="OrthoDB" id="9804993at2"/>
<sequence>MKSSDAEILIIPGYSDSGPDHWQTRWEQKLTSARRVVQADFERPDRAAWAGRIVEEVERAKKPVVLVAHSLGVIAAVDAAARLALPNAAGVRVAGALLVAPADIRRPDVPEAVATAYGPGGISFDPLPFPAMLIASRNDVWCDFEAADEFAAAWGAALVDAGDSGHINAASGHGPWPEGLTRFANLLSRL</sequence>
<evidence type="ECO:0000313" key="1">
    <source>
        <dbReference type="EMBL" id="ODN68626.1"/>
    </source>
</evidence>
<dbReference type="RefSeq" id="WP_069308251.1">
    <property type="nucleotide sequence ID" value="NZ_MCRJ01000152.1"/>
</dbReference>
<dbReference type="AlphaFoldDB" id="A0A1E3GYK7"/>
<accession>A0A1E3GYK7</accession>
<name>A0A1E3GYK7_9HYPH</name>